<name>K2JRL0_9GAMM</name>
<dbReference type="FunFam" id="3.30.70.270:FF:000001">
    <property type="entry name" value="Diguanylate cyclase domain protein"/>
    <property type="match status" value="1"/>
</dbReference>
<evidence type="ECO:0000256" key="3">
    <source>
        <dbReference type="ARBA" id="ARBA00012528"/>
    </source>
</evidence>
<dbReference type="Pfam" id="PF00990">
    <property type="entry name" value="GGDEF"/>
    <property type="match status" value="1"/>
</dbReference>
<gene>
    <name evidence="7" type="ORF">B3C1_10597</name>
</gene>
<evidence type="ECO:0000256" key="1">
    <source>
        <dbReference type="ARBA" id="ARBA00001946"/>
    </source>
</evidence>
<accession>K2JRL0</accession>
<dbReference type="GO" id="GO:0052621">
    <property type="term" value="F:diguanylate cyclase activity"/>
    <property type="evidence" value="ECO:0007669"/>
    <property type="project" value="UniProtKB-EC"/>
</dbReference>
<feature type="transmembrane region" description="Helical" evidence="5">
    <location>
        <begin position="12"/>
        <end position="32"/>
    </location>
</feature>
<dbReference type="eggNOG" id="COG3706">
    <property type="taxonomic scope" value="Bacteria"/>
</dbReference>
<dbReference type="SUPFAM" id="SSF55073">
    <property type="entry name" value="Nucleotide cyclase"/>
    <property type="match status" value="1"/>
</dbReference>
<comment type="cofactor">
    <cofactor evidence="1">
        <name>Mg(2+)</name>
        <dbReference type="ChEBI" id="CHEBI:18420"/>
    </cofactor>
</comment>
<dbReference type="InterPro" id="IPR043128">
    <property type="entry name" value="Rev_trsase/Diguanyl_cyclase"/>
</dbReference>
<keyword evidence="5" id="KW-1133">Transmembrane helix</keyword>
<dbReference type="Gene3D" id="3.30.70.270">
    <property type="match status" value="1"/>
</dbReference>
<feature type="transmembrane region" description="Helical" evidence="5">
    <location>
        <begin position="78"/>
        <end position="101"/>
    </location>
</feature>
<dbReference type="EMBL" id="AMRI01000013">
    <property type="protein sequence ID" value="EKE73059.1"/>
    <property type="molecule type" value="Genomic_DNA"/>
</dbReference>
<dbReference type="RefSeq" id="WP_008484752.1">
    <property type="nucleotide sequence ID" value="NZ_AMRI01000013.1"/>
</dbReference>
<feature type="domain" description="GGDEF" evidence="6">
    <location>
        <begin position="211"/>
        <end position="338"/>
    </location>
</feature>
<dbReference type="PANTHER" id="PTHR45138:SF24">
    <property type="entry name" value="DIGUANYLATE CYCLASE DGCC-RELATED"/>
    <property type="match status" value="1"/>
</dbReference>
<dbReference type="STRING" id="745411.B3C1_10597"/>
<dbReference type="InterPro" id="IPR029787">
    <property type="entry name" value="Nucleotide_cyclase"/>
</dbReference>
<feature type="transmembrane region" description="Helical" evidence="5">
    <location>
        <begin position="38"/>
        <end position="57"/>
    </location>
</feature>
<sequence>MTGKGIGIVRRLYVPRVVGLGLGALAVGAALWPLAPPWWLWSLLFINGFVWPHLAYLRGRYHHQPFQAERQHLLIDAWMGAAWVPLMGFNALPSVLILVMLGMDNIAMGGPRLFLKGLLGQGAVIAALVLAGAWHWQWQTSPVQLLWSLPMLVLYPLLIGVVTYRLSLRLSRQRNEVEHLSHLDGLSGLYNKTYWEELVRREFGRCRELGVSASVILLDIDHFKDINDKFGHQVGDECIQQLAGMMTMQLRPGDKLGRWGGEEFGLLLPGTQADAAVLIAERIRHMVADGNRSGARMTLSAGVASYNSALGDYRSWLAEADRRLYKAKEAGRDRVVAA</sequence>
<dbReference type="InterPro" id="IPR050469">
    <property type="entry name" value="Diguanylate_Cyclase"/>
</dbReference>
<dbReference type="Pfam" id="PF05230">
    <property type="entry name" value="MASE2"/>
    <property type="match status" value="1"/>
</dbReference>
<keyword evidence="8" id="KW-1185">Reference proteome</keyword>
<dbReference type="SMART" id="SM00267">
    <property type="entry name" value="GGDEF"/>
    <property type="match status" value="1"/>
</dbReference>
<keyword evidence="5" id="KW-0472">Membrane</keyword>
<feature type="transmembrane region" description="Helical" evidence="5">
    <location>
        <begin position="145"/>
        <end position="166"/>
    </location>
</feature>
<dbReference type="EC" id="2.7.7.65" evidence="3"/>
<evidence type="ECO:0000256" key="2">
    <source>
        <dbReference type="ARBA" id="ARBA00004665"/>
    </source>
</evidence>
<organism evidence="7 8">
    <name type="scientific">Gallaecimonas xiamenensis 3-C-1</name>
    <dbReference type="NCBI Taxonomy" id="745411"/>
    <lineage>
        <taxon>Bacteria</taxon>
        <taxon>Pseudomonadati</taxon>
        <taxon>Pseudomonadota</taxon>
        <taxon>Gammaproteobacteria</taxon>
        <taxon>Enterobacterales</taxon>
        <taxon>Gallaecimonadaceae</taxon>
        <taxon>Gallaecimonas</taxon>
    </lineage>
</organism>
<evidence type="ECO:0000256" key="5">
    <source>
        <dbReference type="SAM" id="Phobius"/>
    </source>
</evidence>
<reference evidence="7 8" key="1">
    <citation type="journal article" date="2012" name="J. Bacteriol.">
        <title>Genome Sequence of Gallaecimonas xiamenensis Type Strain 3-C-1.</title>
        <authorList>
            <person name="Lai Q."/>
            <person name="Wang L."/>
            <person name="Wang W."/>
            <person name="Shao Z."/>
        </authorList>
    </citation>
    <scope>NUCLEOTIDE SEQUENCE [LARGE SCALE GENOMIC DNA]</scope>
    <source>
        <strain evidence="7 8">3-C-1</strain>
    </source>
</reference>
<dbReference type="AlphaFoldDB" id="K2JRL0"/>
<dbReference type="InterPro" id="IPR007894">
    <property type="entry name" value="MASE2"/>
</dbReference>
<protein>
    <recommendedName>
        <fullName evidence="3">diguanylate cyclase</fullName>
        <ecNumber evidence="3">2.7.7.65</ecNumber>
    </recommendedName>
</protein>
<dbReference type="InterPro" id="IPR000160">
    <property type="entry name" value="GGDEF_dom"/>
</dbReference>
<evidence type="ECO:0000259" key="6">
    <source>
        <dbReference type="PROSITE" id="PS50887"/>
    </source>
</evidence>
<dbReference type="GO" id="GO:0043709">
    <property type="term" value="P:cell adhesion involved in single-species biofilm formation"/>
    <property type="evidence" value="ECO:0007669"/>
    <property type="project" value="TreeGrafter"/>
</dbReference>
<keyword evidence="5" id="KW-0812">Transmembrane</keyword>
<comment type="catalytic activity">
    <reaction evidence="4">
        <text>2 GTP = 3',3'-c-di-GMP + 2 diphosphate</text>
        <dbReference type="Rhea" id="RHEA:24898"/>
        <dbReference type="ChEBI" id="CHEBI:33019"/>
        <dbReference type="ChEBI" id="CHEBI:37565"/>
        <dbReference type="ChEBI" id="CHEBI:58805"/>
        <dbReference type="EC" id="2.7.7.65"/>
    </reaction>
</comment>
<dbReference type="Proteomes" id="UP000006755">
    <property type="component" value="Unassembled WGS sequence"/>
</dbReference>
<evidence type="ECO:0000313" key="7">
    <source>
        <dbReference type="EMBL" id="EKE73059.1"/>
    </source>
</evidence>
<dbReference type="OrthoDB" id="9812260at2"/>
<dbReference type="PANTHER" id="PTHR45138">
    <property type="entry name" value="REGULATORY COMPONENTS OF SENSORY TRANSDUCTION SYSTEM"/>
    <property type="match status" value="1"/>
</dbReference>
<dbReference type="GO" id="GO:0005886">
    <property type="term" value="C:plasma membrane"/>
    <property type="evidence" value="ECO:0007669"/>
    <property type="project" value="TreeGrafter"/>
</dbReference>
<evidence type="ECO:0000313" key="8">
    <source>
        <dbReference type="Proteomes" id="UP000006755"/>
    </source>
</evidence>
<comment type="pathway">
    <text evidence="2">Purine metabolism; 3',5'-cyclic di-GMP biosynthesis.</text>
</comment>
<feature type="transmembrane region" description="Helical" evidence="5">
    <location>
        <begin position="113"/>
        <end position="133"/>
    </location>
</feature>
<dbReference type="NCBIfam" id="TIGR00254">
    <property type="entry name" value="GGDEF"/>
    <property type="match status" value="1"/>
</dbReference>
<comment type="caution">
    <text evidence="7">The sequence shown here is derived from an EMBL/GenBank/DDBJ whole genome shotgun (WGS) entry which is preliminary data.</text>
</comment>
<proteinExistence type="predicted"/>
<evidence type="ECO:0000256" key="4">
    <source>
        <dbReference type="ARBA" id="ARBA00034247"/>
    </source>
</evidence>
<dbReference type="GO" id="GO:1902201">
    <property type="term" value="P:negative regulation of bacterial-type flagellum-dependent cell motility"/>
    <property type="evidence" value="ECO:0007669"/>
    <property type="project" value="TreeGrafter"/>
</dbReference>
<dbReference type="CDD" id="cd01949">
    <property type="entry name" value="GGDEF"/>
    <property type="match status" value="1"/>
</dbReference>
<dbReference type="PROSITE" id="PS50887">
    <property type="entry name" value="GGDEF"/>
    <property type="match status" value="1"/>
</dbReference>